<dbReference type="SUPFAM" id="SSF55486">
    <property type="entry name" value="Metalloproteases ('zincins'), catalytic domain"/>
    <property type="match status" value="1"/>
</dbReference>
<dbReference type="GO" id="GO:0005615">
    <property type="term" value="C:extracellular space"/>
    <property type="evidence" value="ECO:0007669"/>
    <property type="project" value="TreeGrafter"/>
</dbReference>
<dbReference type="InterPro" id="IPR050344">
    <property type="entry name" value="Peptidase_M1_aminopeptidases"/>
</dbReference>
<feature type="binding site" evidence="2">
    <location>
        <position position="251"/>
    </location>
    <ligand>
        <name>Zn(2+)</name>
        <dbReference type="ChEBI" id="CHEBI:29105"/>
        <note>catalytic</note>
    </ligand>
</feature>
<dbReference type="EMBL" id="FN653045">
    <property type="protein sequence ID" value="CBY24404.1"/>
    <property type="molecule type" value="Genomic_DNA"/>
</dbReference>
<dbReference type="SUPFAM" id="SSF63737">
    <property type="entry name" value="Leukotriene A4 hydrolase N-terminal domain"/>
    <property type="match status" value="1"/>
</dbReference>
<feature type="domain" description="Aminopeptidase N-like N-terminal" evidence="5">
    <location>
        <begin position="10"/>
        <end position="160"/>
    </location>
</feature>
<dbReference type="InterPro" id="IPR027268">
    <property type="entry name" value="Peptidase_M4/M1_CTD_sf"/>
</dbReference>
<evidence type="ECO:0000313" key="6">
    <source>
        <dbReference type="EMBL" id="CBY24404.1"/>
    </source>
</evidence>
<protein>
    <submittedName>
        <fullName evidence="6">Uncharacterized protein</fullName>
    </submittedName>
</protein>
<dbReference type="GO" id="GO:0043171">
    <property type="term" value="P:peptide catabolic process"/>
    <property type="evidence" value="ECO:0007669"/>
    <property type="project" value="TreeGrafter"/>
</dbReference>
<feature type="binding site" evidence="2">
    <location>
        <position position="247"/>
    </location>
    <ligand>
        <name>Zn(2+)</name>
        <dbReference type="ChEBI" id="CHEBI:29105"/>
        <note>catalytic</note>
    </ligand>
</feature>
<dbReference type="Pfam" id="PF17900">
    <property type="entry name" value="Peptidase_M1_N"/>
    <property type="match status" value="1"/>
</dbReference>
<dbReference type="CDD" id="cd09601">
    <property type="entry name" value="M1_APN-Q_like"/>
    <property type="match status" value="1"/>
</dbReference>
<evidence type="ECO:0000259" key="5">
    <source>
        <dbReference type="Pfam" id="PF17900"/>
    </source>
</evidence>
<dbReference type="OrthoDB" id="275509at2759"/>
<keyword evidence="7" id="KW-1185">Reference proteome</keyword>
<gene>
    <name evidence="6" type="ORF">GSOID_T00010264001</name>
</gene>
<evidence type="ECO:0000256" key="3">
    <source>
        <dbReference type="PIRSR" id="PIRSR634016-4"/>
    </source>
</evidence>
<evidence type="ECO:0000313" key="7">
    <source>
        <dbReference type="Proteomes" id="UP000001307"/>
    </source>
</evidence>
<evidence type="ECO:0000256" key="2">
    <source>
        <dbReference type="PIRSR" id="PIRSR634016-3"/>
    </source>
</evidence>
<dbReference type="InterPro" id="IPR042097">
    <property type="entry name" value="Aminopeptidase_N-like_N_sf"/>
</dbReference>
<feature type="site" description="Transition state stabilizer" evidence="3">
    <location>
        <position position="330"/>
    </location>
</feature>
<dbReference type="Gene3D" id="2.60.40.1730">
    <property type="entry name" value="tricorn interacting facor f3 domain"/>
    <property type="match status" value="1"/>
</dbReference>
<organism evidence="6">
    <name type="scientific">Oikopleura dioica</name>
    <name type="common">Tunicate</name>
    <dbReference type="NCBI Taxonomy" id="34765"/>
    <lineage>
        <taxon>Eukaryota</taxon>
        <taxon>Metazoa</taxon>
        <taxon>Chordata</taxon>
        <taxon>Tunicata</taxon>
        <taxon>Appendicularia</taxon>
        <taxon>Copelata</taxon>
        <taxon>Oikopleuridae</taxon>
        <taxon>Oikopleura</taxon>
    </lineage>
</organism>
<comment type="cofactor">
    <cofactor evidence="2">
        <name>Zn(2+)</name>
        <dbReference type="ChEBI" id="CHEBI:29105"/>
    </cofactor>
    <text evidence="2">Binds 1 zinc ion per subunit.</text>
</comment>
<dbReference type="Pfam" id="PF01433">
    <property type="entry name" value="Peptidase_M1"/>
    <property type="match status" value="1"/>
</dbReference>
<name>E4XFE4_OIKDI</name>
<dbReference type="GO" id="GO:0070006">
    <property type="term" value="F:metalloaminopeptidase activity"/>
    <property type="evidence" value="ECO:0007669"/>
    <property type="project" value="TreeGrafter"/>
</dbReference>
<evidence type="ECO:0000259" key="4">
    <source>
        <dbReference type="Pfam" id="PF01433"/>
    </source>
</evidence>
<dbReference type="GO" id="GO:0005737">
    <property type="term" value="C:cytoplasm"/>
    <property type="evidence" value="ECO:0007669"/>
    <property type="project" value="TreeGrafter"/>
</dbReference>
<dbReference type="Gene3D" id="1.10.390.10">
    <property type="entry name" value="Neutral Protease Domain 2"/>
    <property type="match status" value="1"/>
</dbReference>
<accession>E4XFE4</accession>
<dbReference type="GO" id="GO:0042277">
    <property type="term" value="F:peptide binding"/>
    <property type="evidence" value="ECO:0007669"/>
    <property type="project" value="TreeGrafter"/>
</dbReference>
<dbReference type="PANTHER" id="PTHR11533:SF174">
    <property type="entry name" value="PUROMYCIN-SENSITIVE AMINOPEPTIDASE-RELATED"/>
    <property type="match status" value="1"/>
</dbReference>
<dbReference type="InterPro" id="IPR045357">
    <property type="entry name" value="Aminopeptidase_N-like_N"/>
</dbReference>
<dbReference type="InParanoid" id="E4XFE4"/>
<dbReference type="Proteomes" id="UP000001307">
    <property type="component" value="Unassembled WGS sequence"/>
</dbReference>
<dbReference type="AlphaFoldDB" id="E4XFE4"/>
<sequence length="422" mass="48250">MYFLSKSVTPVEYFLTLDLRESQHFNGDVKIKVNVETETEQLRVHAKGFKYQQVKIDDKDVDFTWDENCDFLTLRSRDGALQIGDHEIYVSYSAPYSSNTLGINKDSSGIIFTHFEPIHAREAFPCFDEPAFRAPFNLTLRVREESTVLSNSLKKSESKVGPTRIFSMEPEKNHNFALDVALCCIKFFEKYFGSKLPLKKLDLLAVPKMIAGAMENPGLLIFQADSLLITTKTIFVEKIHIALTIAHEIAHQWFGNSVSISWWSDMWVKEAFATLLQHLAIDEIYPDWNIFDWFFSRFTRTAFKSDFVGGSVLKEIAPGKEHEAFNPLSYSKGATILLHLQQKLGKDTFRNRVRALVNDNAGNTITTEDVIESLGEKETLMPWLEQDGYPIVTVTVVNWVEDNLTIEISQRSSVCNFISNYH</sequence>
<dbReference type="InterPro" id="IPR014782">
    <property type="entry name" value="Peptidase_M1_dom"/>
</dbReference>
<keyword evidence="2" id="KW-0862">Zinc</keyword>
<proteinExistence type="predicted"/>
<dbReference type="InterPro" id="IPR034016">
    <property type="entry name" value="M1_APN-typ"/>
</dbReference>
<feature type="domain" description="Peptidase M1 membrane alanine aminopeptidase" evidence="4">
    <location>
        <begin position="176"/>
        <end position="377"/>
    </location>
</feature>
<evidence type="ECO:0000256" key="1">
    <source>
        <dbReference type="PIRSR" id="PIRSR634016-1"/>
    </source>
</evidence>
<dbReference type="GO" id="GO:0016020">
    <property type="term" value="C:membrane"/>
    <property type="evidence" value="ECO:0007669"/>
    <property type="project" value="TreeGrafter"/>
</dbReference>
<dbReference type="PANTHER" id="PTHR11533">
    <property type="entry name" value="PROTEASE M1 ZINC METALLOPROTEASE"/>
    <property type="match status" value="1"/>
</dbReference>
<feature type="active site" description="Proton acceptor" evidence="1">
    <location>
        <position position="248"/>
    </location>
</feature>
<keyword evidence="2" id="KW-0479">Metal-binding</keyword>
<feature type="binding site" evidence="2">
    <location>
        <position position="270"/>
    </location>
    <ligand>
        <name>Zn(2+)</name>
        <dbReference type="ChEBI" id="CHEBI:29105"/>
        <note>catalytic</note>
    </ligand>
</feature>
<dbReference type="GO" id="GO:0008270">
    <property type="term" value="F:zinc ion binding"/>
    <property type="evidence" value="ECO:0007669"/>
    <property type="project" value="InterPro"/>
</dbReference>
<reference evidence="6" key="1">
    <citation type="journal article" date="2010" name="Science">
        <title>Plasticity of animal genome architecture unmasked by rapid evolution of a pelagic tunicate.</title>
        <authorList>
            <person name="Denoeud F."/>
            <person name="Henriet S."/>
            <person name="Mungpakdee S."/>
            <person name="Aury J.M."/>
            <person name="Da Silva C."/>
            <person name="Brinkmann H."/>
            <person name="Mikhaleva J."/>
            <person name="Olsen L.C."/>
            <person name="Jubin C."/>
            <person name="Canestro C."/>
            <person name="Bouquet J.M."/>
            <person name="Danks G."/>
            <person name="Poulain J."/>
            <person name="Campsteijn C."/>
            <person name="Adamski M."/>
            <person name="Cross I."/>
            <person name="Yadetie F."/>
            <person name="Muffato M."/>
            <person name="Louis A."/>
            <person name="Butcher S."/>
            <person name="Tsagkogeorga G."/>
            <person name="Konrad A."/>
            <person name="Singh S."/>
            <person name="Jensen M.F."/>
            <person name="Cong E.H."/>
            <person name="Eikeseth-Otteraa H."/>
            <person name="Noel B."/>
            <person name="Anthouard V."/>
            <person name="Porcel B.M."/>
            <person name="Kachouri-Lafond R."/>
            <person name="Nishino A."/>
            <person name="Ugolini M."/>
            <person name="Chourrout P."/>
            <person name="Nishida H."/>
            <person name="Aasland R."/>
            <person name="Huzurbazar S."/>
            <person name="Westhof E."/>
            <person name="Delsuc F."/>
            <person name="Lehrach H."/>
            <person name="Reinhardt R."/>
            <person name="Weissenbach J."/>
            <person name="Roy S.W."/>
            <person name="Artiguenave F."/>
            <person name="Postlethwait J.H."/>
            <person name="Manak J.R."/>
            <person name="Thompson E.M."/>
            <person name="Jaillon O."/>
            <person name="Du Pasquier L."/>
            <person name="Boudinot P."/>
            <person name="Liberles D.A."/>
            <person name="Volff J.N."/>
            <person name="Philippe H."/>
            <person name="Lenhard B."/>
            <person name="Roest Crollius H."/>
            <person name="Wincker P."/>
            <person name="Chourrout D."/>
        </authorList>
    </citation>
    <scope>NUCLEOTIDE SEQUENCE [LARGE SCALE GENOMIC DNA]</scope>
</reference>